<feature type="non-terminal residue" evidence="1">
    <location>
        <position position="1"/>
    </location>
</feature>
<gene>
    <name evidence="1" type="primary">EXO84_2</name>
    <name evidence="1" type="ORF">AAF712_016868</name>
</gene>
<keyword evidence="2" id="KW-1185">Reference proteome</keyword>
<sequence length="88" mass="9362">ILHGGPQDNVFQPNVLKSNAALHTQIISSSKLVPGRHVVSEVEGIVALNSATYKAMGKVKFVVLDDMVLVGKKYSSKTSAATPSSERI</sequence>
<proteinExistence type="predicted"/>
<dbReference type="Gene3D" id="2.30.29.30">
    <property type="entry name" value="Pleckstrin-homology domain (PH domain)/Phosphotyrosine-binding domain (PTB)"/>
    <property type="match status" value="1"/>
</dbReference>
<dbReference type="EMBL" id="JBBXMP010001492">
    <property type="protein sequence ID" value="KAL0056527.1"/>
    <property type="molecule type" value="Genomic_DNA"/>
</dbReference>
<dbReference type="Pfam" id="PF25345">
    <property type="entry name" value="PH_EXO84"/>
    <property type="match status" value="1"/>
</dbReference>
<reference evidence="1 2" key="1">
    <citation type="submission" date="2024-05" db="EMBL/GenBank/DDBJ databases">
        <title>A draft genome resource for the thread blight pathogen Marasmius tenuissimus strain MS-2.</title>
        <authorList>
            <person name="Yulfo-Soto G.E."/>
            <person name="Baruah I.K."/>
            <person name="Amoako-Attah I."/>
            <person name="Bukari Y."/>
            <person name="Meinhardt L.W."/>
            <person name="Bailey B.A."/>
            <person name="Cohen S.P."/>
        </authorList>
    </citation>
    <scope>NUCLEOTIDE SEQUENCE [LARGE SCALE GENOMIC DNA]</scope>
    <source>
        <strain evidence="1 2">MS-2</strain>
    </source>
</reference>
<dbReference type="Proteomes" id="UP001437256">
    <property type="component" value="Unassembled WGS sequence"/>
</dbReference>
<evidence type="ECO:0000313" key="2">
    <source>
        <dbReference type="Proteomes" id="UP001437256"/>
    </source>
</evidence>
<evidence type="ECO:0000313" key="1">
    <source>
        <dbReference type="EMBL" id="KAL0056527.1"/>
    </source>
</evidence>
<comment type="caution">
    <text evidence="1">The sequence shown here is derived from an EMBL/GenBank/DDBJ whole genome shotgun (WGS) entry which is preliminary data.</text>
</comment>
<name>A0ABR2Z5N4_9AGAR</name>
<protein>
    <submittedName>
        <fullName evidence="1">Exocyst complex component exo84</fullName>
    </submittedName>
</protein>
<organism evidence="1 2">
    <name type="scientific">Marasmius tenuissimus</name>
    <dbReference type="NCBI Taxonomy" id="585030"/>
    <lineage>
        <taxon>Eukaryota</taxon>
        <taxon>Fungi</taxon>
        <taxon>Dikarya</taxon>
        <taxon>Basidiomycota</taxon>
        <taxon>Agaricomycotina</taxon>
        <taxon>Agaricomycetes</taxon>
        <taxon>Agaricomycetidae</taxon>
        <taxon>Agaricales</taxon>
        <taxon>Marasmiineae</taxon>
        <taxon>Marasmiaceae</taxon>
        <taxon>Marasmius</taxon>
    </lineage>
</organism>
<accession>A0ABR2Z5N4</accession>
<dbReference type="InterPro" id="IPR011993">
    <property type="entry name" value="PH-like_dom_sf"/>
</dbReference>